<keyword evidence="9" id="KW-0406">Ion transport</keyword>
<keyword evidence="5 12" id="KW-0812">Transmembrane</keyword>
<organism evidence="13">
    <name type="scientific">human gut metagenome</name>
    <dbReference type="NCBI Taxonomy" id="408170"/>
    <lineage>
        <taxon>unclassified sequences</taxon>
        <taxon>metagenomes</taxon>
        <taxon>organismal metagenomes</taxon>
    </lineage>
</organism>
<dbReference type="PROSITE" id="PS50283">
    <property type="entry name" value="NA_SOLUT_SYMP_3"/>
    <property type="match status" value="1"/>
</dbReference>
<evidence type="ECO:0000256" key="5">
    <source>
        <dbReference type="ARBA" id="ARBA00022692"/>
    </source>
</evidence>
<evidence type="ECO:0000256" key="1">
    <source>
        <dbReference type="ARBA" id="ARBA00004651"/>
    </source>
</evidence>
<keyword evidence="3" id="KW-0813">Transport</keyword>
<dbReference type="PANTHER" id="PTHR48086:SF3">
    <property type="entry name" value="SODIUM_PROLINE SYMPORTER"/>
    <property type="match status" value="1"/>
</dbReference>
<feature type="transmembrane region" description="Helical" evidence="12">
    <location>
        <begin position="103"/>
        <end position="125"/>
    </location>
</feature>
<evidence type="ECO:0000256" key="11">
    <source>
        <dbReference type="ARBA" id="ARBA00023201"/>
    </source>
</evidence>
<dbReference type="PANTHER" id="PTHR48086">
    <property type="entry name" value="SODIUM/PROLINE SYMPORTER-RELATED"/>
    <property type="match status" value="1"/>
</dbReference>
<dbReference type="AlphaFoldDB" id="K1S1N2"/>
<keyword evidence="4" id="KW-1003">Cell membrane</keyword>
<evidence type="ECO:0000256" key="2">
    <source>
        <dbReference type="ARBA" id="ARBA00006434"/>
    </source>
</evidence>
<feature type="transmembrane region" description="Helical" evidence="12">
    <location>
        <begin position="160"/>
        <end position="178"/>
    </location>
</feature>
<evidence type="ECO:0000313" key="13">
    <source>
        <dbReference type="EMBL" id="EKC49294.1"/>
    </source>
</evidence>
<feature type="non-terminal residue" evidence="13">
    <location>
        <position position="193"/>
    </location>
</feature>
<feature type="non-terminal residue" evidence="13">
    <location>
        <position position="1"/>
    </location>
</feature>
<sequence length="193" mass="20387">GVEQPAQFLNFFVNGDGTPVSAVSIISNLAWGLGYFGMPHILVRFMAVKSNEEIKKSRKIAVVWVIISLTASCLIGLIARGYLTAQLDDATSESVFIRTIQQLFSGNGVLIFIGGIFLCGILAAIMSTADSQLLVTASAVSEDLYKGAVKKNASEKSSLLVGKIAVAVVAVIAFFIALNPKSSIMGLVSDAWA</sequence>
<evidence type="ECO:0000256" key="8">
    <source>
        <dbReference type="ARBA" id="ARBA00023053"/>
    </source>
</evidence>
<evidence type="ECO:0000256" key="10">
    <source>
        <dbReference type="ARBA" id="ARBA00023136"/>
    </source>
</evidence>
<keyword evidence="7 12" id="KW-1133">Transmembrane helix</keyword>
<keyword evidence="8" id="KW-0915">Sodium</keyword>
<dbReference type="GO" id="GO:0015293">
    <property type="term" value="F:symporter activity"/>
    <property type="evidence" value="ECO:0007669"/>
    <property type="project" value="UniProtKB-KW"/>
</dbReference>
<gene>
    <name evidence="13" type="ORF">LEA_18465</name>
</gene>
<dbReference type="InterPro" id="IPR001734">
    <property type="entry name" value="Na/solute_symporter"/>
</dbReference>
<protein>
    <submittedName>
        <fullName evidence="13">Sodium/proline symporter</fullName>
    </submittedName>
</protein>
<reference evidence="13" key="1">
    <citation type="journal article" date="2013" name="Environ. Microbiol.">
        <title>Microbiota from the distal guts of lean and obese adolescents exhibit partial functional redundancy besides clear differences in community structure.</title>
        <authorList>
            <person name="Ferrer M."/>
            <person name="Ruiz A."/>
            <person name="Lanza F."/>
            <person name="Haange S.B."/>
            <person name="Oberbach A."/>
            <person name="Till H."/>
            <person name="Bargiela R."/>
            <person name="Campoy C."/>
            <person name="Segura M.T."/>
            <person name="Richter M."/>
            <person name="von Bergen M."/>
            <person name="Seifert J."/>
            <person name="Suarez A."/>
        </authorList>
    </citation>
    <scope>NUCLEOTIDE SEQUENCE</scope>
</reference>
<dbReference type="InterPro" id="IPR050277">
    <property type="entry name" value="Sodium:Solute_Symporter"/>
</dbReference>
<feature type="transmembrane region" description="Helical" evidence="12">
    <location>
        <begin position="29"/>
        <end position="48"/>
    </location>
</feature>
<dbReference type="GO" id="GO:0005886">
    <property type="term" value="C:plasma membrane"/>
    <property type="evidence" value="ECO:0007669"/>
    <property type="project" value="UniProtKB-SubCell"/>
</dbReference>
<dbReference type="Pfam" id="PF00474">
    <property type="entry name" value="SSF"/>
    <property type="match status" value="1"/>
</dbReference>
<keyword evidence="11" id="KW-0739">Sodium transport</keyword>
<evidence type="ECO:0000256" key="3">
    <source>
        <dbReference type="ARBA" id="ARBA00022448"/>
    </source>
</evidence>
<comment type="caution">
    <text evidence="13">The sequence shown here is derived from an EMBL/GenBank/DDBJ whole genome shotgun (WGS) entry which is preliminary data.</text>
</comment>
<dbReference type="EMBL" id="AJWY01012669">
    <property type="protein sequence ID" value="EKC49294.1"/>
    <property type="molecule type" value="Genomic_DNA"/>
</dbReference>
<accession>K1S1N2</accession>
<dbReference type="Gene3D" id="1.20.1730.10">
    <property type="entry name" value="Sodium/glucose cotransporter"/>
    <property type="match status" value="1"/>
</dbReference>
<feature type="transmembrane region" description="Helical" evidence="12">
    <location>
        <begin position="60"/>
        <end position="83"/>
    </location>
</feature>
<evidence type="ECO:0000256" key="9">
    <source>
        <dbReference type="ARBA" id="ARBA00023065"/>
    </source>
</evidence>
<comment type="subcellular location">
    <subcellularLocation>
        <location evidence="1">Cell membrane</location>
        <topology evidence="1">Multi-pass membrane protein</topology>
    </subcellularLocation>
</comment>
<evidence type="ECO:0000256" key="12">
    <source>
        <dbReference type="SAM" id="Phobius"/>
    </source>
</evidence>
<name>K1S1N2_9ZZZZ</name>
<evidence type="ECO:0000256" key="4">
    <source>
        <dbReference type="ARBA" id="ARBA00022475"/>
    </source>
</evidence>
<evidence type="ECO:0000256" key="6">
    <source>
        <dbReference type="ARBA" id="ARBA00022847"/>
    </source>
</evidence>
<evidence type="ECO:0000256" key="7">
    <source>
        <dbReference type="ARBA" id="ARBA00022989"/>
    </source>
</evidence>
<proteinExistence type="inferred from homology"/>
<comment type="similarity">
    <text evidence="2">Belongs to the sodium:solute symporter (SSF) (TC 2.A.21) family.</text>
</comment>
<dbReference type="GO" id="GO:0006814">
    <property type="term" value="P:sodium ion transport"/>
    <property type="evidence" value="ECO:0007669"/>
    <property type="project" value="UniProtKB-KW"/>
</dbReference>
<keyword evidence="6" id="KW-0769">Symport</keyword>
<dbReference type="InterPro" id="IPR038377">
    <property type="entry name" value="Na/Glc_symporter_sf"/>
</dbReference>
<keyword evidence="10 12" id="KW-0472">Membrane</keyword>